<comment type="caution">
    <text evidence="2">The sequence shown here is derived from an EMBL/GenBank/DDBJ whole genome shotgun (WGS) entry which is preliminary data.</text>
</comment>
<accession>A0A433DKT8</accession>
<dbReference type="EMBL" id="RBNI01000723">
    <property type="protein sequence ID" value="RUP51449.1"/>
    <property type="molecule type" value="Genomic_DNA"/>
</dbReference>
<keyword evidence="3" id="KW-1185">Reference proteome</keyword>
<evidence type="ECO:0000313" key="2">
    <source>
        <dbReference type="EMBL" id="RUP51449.1"/>
    </source>
</evidence>
<proteinExistence type="predicted"/>
<sequence>MLYQVGRGRKEGERNIKEKRHTNGPPTRPPRRAAMYAREQLWKLWGARAGARRWRKLPGGYRTDLRGRYDFRIKAVGNEEEARLPGLPGNLLHIPQRARVPRRRQPGELIHSQHERVRIEGLADHQRIFNLLLTLIHHPRQGLDLRSPDNDLQRLEQHALVPVLRCPRDHGIKRRHKASIRADRYDEYLKPLARGFHPYERFNCPHEIRIVAVRRDGQAGAVGWGGVQETR</sequence>
<protein>
    <submittedName>
        <fullName evidence="2">Uncharacterized protein</fullName>
    </submittedName>
</protein>
<dbReference type="AlphaFoldDB" id="A0A433DKT8"/>
<evidence type="ECO:0000313" key="3">
    <source>
        <dbReference type="Proteomes" id="UP000268093"/>
    </source>
</evidence>
<organism evidence="2 3">
    <name type="scientific">Jimgerdemannia flammicorona</name>
    <dbReference type="NCBI Taxonomy" id="994334"/>
    <lineage>
        <taxon>Eukaryota</taxon>
        <taxon>Fungi</taxon>
        <taxon>Fungi incertae sedis</taxon>
        <taxon>Mucoromycota</taxon>
        <taxon>Mucoromycotina</taxon>
        <taxon>Endogonomycetes</taxon>
        <taxon>Endogonales</taxon>
        <taxon>Endogonaceae</taxon>
        <taxon>Jimgerdemannia</taxon>
    </lineage>
</organism>
<name>A0A433DKT8_9FUNG</name>
<feature type="region of interest" description="Disordered" evidence="1">
    <location>
        <begin position="1"/>
        <end position="32"/>
    </location>
</feature>
<evidence type="ECO:0000256" key="1">
    <source>
        <dbReference type="SAM" id="MobiDB-lite"/>
    </source>
</evidence>
<gene>
    <name evidence="2" type="ORF">BC936DRAFT_148126</name>
</gene>
<dbReference type="Proteomes" id="UP000268093">
    <property type="component" value="Unassembled WGS sequence"/>
</dbReference>
<reference evidence="2 3" key="1">
    <citation type="journal article" date="2018" name="New Phytol.">
        <title>Phylogenomics of Endogonaceae and evolution of mycorrhizas within Mucoromycota.</title>
        <authorList>
            <person name="Chang Y."/>
            <person name="Desiro A."/>
            <person name="Na H."/>
            <person name="Sandor L."/>
            <person name="Lipzen A."/>
            <person name="Clum A."/>
            <person name="Barry K."/>
            <person name="Grigoriev I.V."/>
            <person name="Martin F.M."/>
            <person name="Stajich J.E."/>
            <person name="Smith M.E."/>
            <person name="Bonito G."/>
            <person name="Spatafora J.W."/>
        </authorList>
    </citation>
    <scope>NUCLEOTIDE SEQUENCE [LARGE SCALE GENOMIC DNA]</scope>
    <source>
        <strain evidence="2 3">GMNB39</strain>
    </source>
</reference>